<evidence type="ECO:0000313" key="2">
    <source>
        <dbReference type="Proteomes" id="UP000536179"/>
    </source>
</evidence>
<dbReference type="AlphaFoldDB" id="A0A7W5H4D3"/>
<name>A0A7W5H4D3_9BACT</name>
<protein>
    <submittedName>
        <fullName evidence="1">Uncharacterized protein</fullName>
    </submittedName>
</protein>
<accession>A0A7W5H4D3</accession>
<sequence length="53" mass="6116">MGKFLTTKGAKDANVVGWYLVWLDSWSAAIEVECLRVVLIVDGWDPIGRRWFF</sequence>
<organism evidence="1 2">
    <name type="scientific">Aporhodopirellula rubra</name>
    <dbReference type="NCBI Taxonomy" id="980271"/>
    <lineage>
        <taxon>Bacteria</taxon>
        <taxon>Pseudomonadati</taxon>
        <taxon>Planctomycetota</taxon>
        <taxon>Planctomycetia</taxon>
        <taxon>Pirellulales</taxon>
        <taxon>Pirellulaceae</taxon>
        <taxon>Aporhodopirellula</taxon>
    </lineage>
</organism>
<gene>
    <name evidence="1" type="ORF">FHS27_002066</name>
</gene>
<proteinExistence type="predicted"/>
<keyword evidence="2" id="KW-1185">Reference proteome</keyword>
<dbReference type="EMBL" id="JACHXU010000006">
    <property type="protein sequence ID" value="MBB3206257.1"/>
    <property type="molecule type" value="Genomic_DNA"/>
</dbReference>
<evidence type="ECO:0000313" key="1">
    <source>
        <dbReference type="EMBL" id="MBB3206257.1"/>
    </source>
</evidence>
<comment type="caution">
    <text evidence="1">The sequence shown here is derived from an EMBL/GenBank/DDBJ whole genome shotgun (WGS) entry which is preliminary data.</text>
</comment>
<reference evidence="1 2" key="1">
    <citation type="submission" date="2020-08" db="EMBL/GenBank/DDBJ databases">
        <title>Genomic Encyclopedia of Type Strains, Phase III (KMG-III): the genomes of soil and plant-associated and newly described type strains.</title>
        <authorList>
            <person name="Whitman W."/>
        </authorList>
    </citation>
    <scope>NUCLEOTIDE SEQUENCE [LARGE SCALE GENOMIC DNA]</scope>
    <source>
        <strain evidence="1 2">CECT 8075</strain>
    </source>
</reference>
<dbReference type="Proteomes" id="UP000536179">
    <property type="component" value="Unassembled WGS sequence"/>
</dbReference>